<proteinExistence type="predicted"/>
<sequence>MPLETVIGTSLNYYLIAFDADGKECDGTQQVSQKVIDILSTQPITDVFLISHGWMGDISSAQKHYKEWIRTMADSHTDIEKIQQIRPEFHPLWIGLHWPSSPWSHEGLKAVVSYDITDNSQQQMIDDYAQSIADTEVTREALRVIFTAAIEYKSAPDTLPLEVSQAYEVLLKEASLISDEEDADGWSQTELLNLDPETVYQNILLEDTQDFSFGFTDTVKSAWDSFLGLPRLVSFWKMKDRARRIGETSGFNFLKKLQQTAAKTVRFHLMGHSFGCIFASATVAGNKQNNALVRPVNSLVLVQGALSLWSFSAKIPYKNNLVGYFHSIIAQRKVAGAIITTQSKHDSAVKLAYPVAGKLGLFAGQNIDTDVSSPPLPNVGGIGNYGIQGTDLDIINIDMLPLQYSYNFQPQKIYNLESSQYIYDPQANFVMGSHCVIDKPEIAHAVWSAVLSS</sequence>
<evidence type="ECO:0000313" key="1">
    <source>
        <dbReference type="EMBL" id="BAY68154.1"/>
    </source>
</evidence>
<evidence type="ECO:0000313" key="2">
    <source>
        <dbReference type="Proteomes" id="UP000217507"/>
    </source>
</evidence>
<name>A0A1Z4KGQ9_ANAVA</name>
<dbReference type="EMBL" id="AP018216">
    <property type="protein sequence ID" value="BAY68154.1"/>
    <property type="molecule type" value="Genomic_DNA"/>
</dbReference>
<gene>
    <name evidence="1" type="ORF">NIES23_09380</name>
</gene>
<dbReference type="AlphaFoldDB" id="A0A1Z4KGQ9"/>
<protein>
    <submittedName>
        <fullName evidence="1">Uncharacterized protein</fullName>
    </submittedName>
</protein>
<dbReference type="Proteomes" id="UP000217507">
    <property type="component" value="Chromosome"/>
</dbReference>
<organism evidence="1 2">
    <name type="scientific">Trichormus variabilis NIES-23</name>
    <dbReference type="NCBI Taxonomy" id="1973479"/>
    <lineage>
        <taxon>Bacteria</taxon>
        <taxon>Bacillati</taxon>
        <taxon>Cyanobacteriota</taxon>
        <taxon>Cyanophyceae</taxon>
        <taxon>Nostocales</taxon>
        <taxon>Nostocaceae</taxon>
        <taxon>Trichormus</taxon>
    </lineage>
</organism>
<reference evidence="1 2" key="1">
    <citation type="submission" date="2017-06" db="EMBL/GenBank/DDBJ databases">
        <title>Genome sequencing of cyanobaciteial culture collection at National Institute for Environmental Studies (NIES).</title>
        <authorList>
            <person name="Hirose Y."/>
            <person name="Shimura Y."/>
            <person name="Fujisawa T."/>
            <person name="Nakamura Y."/>
            <person name="Kawachi M."/>
        </authorList>
    </citation>
    <scope>NUCLEOTIDE SEQUENCE [LARGE SCALE GENOMIC DNA]</scope>
    <source>
        <strain evidence="1 2">NIES-23</strain>
    </source>
</reference>
<accession>A0A1Z4KGQ9</accession>